<organism evidence="2">
    <name type="scientific">Chrysotila carterae</name>
    <name type="common">Marine alga</name>
    <name type="synonym">Syracosphaera carterae</name>
    <dbReference type="NCBI Taxonomy" id="13221"/>
    <lineage>
        <taxon>Eukaryota</taxon>
        <taxon>Haptista</taxon>
        <taxon>Haptophyta</taxon>
        <taxon>Prymnesiophyceae</taxon>
        <taxon>Isochrysidales</taxon>
        <taxon>Isochrysidaceae</taxon>
        <taxon>Chrysotila</taxon>
    </lineage>
</organism>
<protein>
    <recommendedName>
        <fullName evidence="3">WD repeat-containing protein 60</fullName>
    </recommendedName>
</protein>
<feature type="compositionally biased region" description="Acidic residues" evidence="1">
    <location>
        <begin position="174"/>
        <end position="188"/>
    </location>
</feature>
<feature type="region of interest" description="Disordered" evidence="1">
    <location>
        <begin position="168"/>
        <end position="188"/>
    </location>
</feature>
<dbReference type="GO" id="GO:0005868">
    <property type="term" value="C:cytoplasmic dynein complex"/>
    <property type="evidence" value="ECO:0007669"/>
    <property type="project" value="InterPro"/>
</dbReference>
<dbReference type="PANTHER" id="PTHR16022:SF0">
    <property type="entry name" value="CYTOPLASMIC DYNEIN 2 INTERMEDIATE CHAIN 1"/>
    <property type="match status" value="1"/>
</dbReference>
<dbReference type="PANTHER" id="PTHR16022">
    <property type="entry name" value="WD REPEAT DOMAIN 60"/>
    <property type="match status" value="1"/>
</dbReference>
<sequence>MADDDEEYEDDDFEDYEDEFEEDEPELPPAPPPQPPQQTAAAQYPQSTGHGGEQNYASVRLKNGPSAERASKLLAGPLAAALPPGPPPAAPRPPAYAAVTPMPAKKHIIAPVDTAQRQLSELRRVRLQALRGVLQLRPVDIVLYDSPPVSEYELYQRSADWKLRSKLSQTHEDDVNEETQTEEIETEEQLCQAPEDLASQAKTSSLTASTSVRSADQLAASAKRLNRFLRSAAPVVEALCAENALEASGAGAGGGFEPTSSLPFSKRVAKLKLPAALGPRDAVATSFSADASAVLVAYSPSTPPQKKEGKKKDKEPLRRAMTSGLVAMWPMHATQRPAQLLRCVGSPTVCETCSGMPHVVVAGTAEGSVQLWNLSEAPTSHDSITLDAETYALRAPTYCSDAAAGGYHTTPIAAITTVSTDAGATETRAVTLASLDAAGTLIVWQVLESETAAVDGTDYGQAVGGRVRLVKSSAVPTNATRLRASRMPSHSSGYTPTHASSRPNGDGDELLPPRTTCFQFFPDDASRLIVGADSGHVLHVSRYDAARQQPPSFSAPAEAAAVTAVAFCATLHAFFLAGRADGSISLYADDDAAPLRSWQDFATSAIVHVSWGPVRPAVFWAFEANGMLHTFDLCDRTHEPLQSSQLQLPRADVGGASPPPCIALGARVSVRRSTPPTCLLSTNCAADGDGRAGGEVEVHLLDERIGSAQEGETEILSRFLSSL</sequence>
<dbReference type="GO" id="GO:0005929">
    <property type="term" value="C:cilium"/>
    <property type="evidence" value="ECO:0007669"/>
    <property type="project" value="GOC"/>
</dbReference>
<dbReference type="Gene3D" id="2.130.10.10">
    <property type="entry name" value="YVTN repeat-like/Quinoprotein amine dehydrogenase"/>
    <property type="match status" value="1"/>
</dbReference>
<dbReference type="GO" id="GO:0045503">
    <property type="term" value="F:dynein light chain binding"/>
    <property type="evidence" value="ECO:0007669"/>
    <property type="project" value="InterPro"/>
</dbReference>
<feature type="compositionally biased region" description="Low complexity" evidence="1">
    <location>
        <begin position="37"/>
        <end position="46"/>
    </location>
</feature>
<dbReference type="SUPFAM" id="SSF50978">
    <property type="entry name" value="WD40 repeat-like"/>
    <property type="match status" value="1"/>
</dbReference>
<dbReference type="InterPro" id="IPR015943">
    <property type="entry name" value="WD40/YVTN_repeat-like_dom_sf"/>
</dbReference>
<feature type="compositionally biased region" description="Pro residues" evidence="1">
    <location>
        <begin position="27"/>
        <end position="36"/>
    </location>
</feature>
<evidence type="ECO:0008006" key="3">
    <source>
        <dbReference type="Google" id="ProtNLM"/>
    </source>
</evidence>
<name>A0A7S4B0Q3_CHRCT</name>
<dbReference type="GO" id="GO:0042073">
    <property type="term" value="P:intraciliary transport"/>
    <property type="evidence" value="ECO:0007669"/>
    <property type="project" value="InterPro"/>
</dbReference>
<feature type="region of interest" description="Disordered" evidence="1">
    <location>
        <begin position="478"/>
        <end position="509"/>
    </location>
</feature>
<reference evidence="2" key="1">
    <citation type="submission" date="2021-01" db="EMBL/GenBank/DDBJ databases">
        <authorList>
            <person name="Corre E."/>
            <person name="Pelletier E."/>
            <person name="Niang G."/>
            <person name="Scheremetjew M."/>
            <person name="Finn R."/>
            <person name="Kale V."/>
            <person name="Holt S."/>
            <person name="Cochrane G."/>
            <person name="Meng A."/>
            <person name="Brown T."/>
            <person name="Cohen L."/>
        </authorList>
    </citation>
    <scope>NUCLEOTIDE SEQUENCE</scope>
    <source>
        <strain evidence="2">CCMP645</strain>
    </source>
</reference>
<feature type="compositionally biased region" description="Acidic residues" evidence="1">
    <location>
        <begin position="1"/>
        <end position="26"/>
    </location>
</feature>
<accession>A0A7S4B0Q3</accession>
<gene>
    <name evidence="2" type="ORF">PCAR00345_LOCUS2647</name>
</gene>
<dbReference type="InterPro" id="IPR042505">
    <property type="entry name" value="DYNC2I1"/>
</dbReference>
<dbReference type="EMBL" id="HBIZ01004713">
    <property type="protein sequence ID" value="CAE0750062.1"/>
    <property type="molecule type" value="Transcribed_RNA"/>
</dbReference>
<feature type="region of interest" description="Disordered" evidence="1">
    <location>
        <begin position="1"/>
        <end position="72"/>
    </location>
</feature>
<evidence type="ECO:0000313" key="2">
    <source>
        <dbReference type="EMBL" id="CAE0750062.1"/>
    </source>
</evidence>
<proteinExistence type="predicted"/>
<dbReference type="AlphaFoldDB" id="A0A7S4B0Q3"/>
<dbReference type="GO" id="GO:0045504">
    <property type="term" value="F:dynein heavy chain binding"/>
    <property type="evidence" value="ECO:0007669"/>
    <property type="project" value="InterPro"/>
</dbReference>
<feature type="compositionally biased region" description="Polar residues" evidence="1">
    <location>
        <begin position="488"/>
        <end position="503"/>
    </location>
</feature>
<evidence type="ECO:0000256" key="1">
    <source>
        <dbReference type="SAM" id="MobiDB-lite"/>
    </source>
</evidence>
<dbReference type="InterPro" id="IPR036322">
    <property type="entry name" value="WD40_repeat_dom_sf"/>
</dbReference>